<evidence type="ECO:0000313" key="3">
    <source>
        <dbReference type="EMBL" id="CAB3385178.1"/>
    </source>
</evidence>
<gene>
    <name evidence="3" type="ORF">CLODIP_2_CD15284</name>
</gene>
<keyword evidence="4" id="KW-1185">Reference proteome</keyword>
<evidence type="ECO:0000259" key="2">
    <source>
        <dbReference type="Pfam" id="PF00089"/>
    </source>
</evidence>
<feature type="chain" id="PRO_5035925812" description="Peptidase S1 domain-containing protein" evidence="1">
    <location>
        <begin position="20"/>
        <end position="150"/>
    </location>
</feature>
<dbReference type="Proteomes" id="UP000494165">
    <property type="component" value="Unassembled WGS sequence"/>
</dbReference>
<dbReference type="GO" id="GO:0006508">
    <property type="term" value="P:proteolysis"/>
    <property type="evidence" value="ECO:0007669"/>
    <property type="project" value="InterPro"/>
</dbReference>
<organism evidence="3 4">
    <name type="scientific">Cloeon dipterum</name>
    <dbReference type="NCBI Taxonomy" id="197152"/>
    <lineage>
        <taxon>Eukaryota</taxon>
        <taxon>Metazoa</taxon>
        <taxon>Ecdysozoa</taxon>
        <taxon>Arthropoda</taxon>
        <taxon>Hexapoda</taxon>
        <taxon>Insecta</taxon>
        <taxon>Pterygota</taxon>
        <taxon>Palaeoptera</taxon>
        <taxon>Ephemeroptera</taxon>
        <taxon>Pisciforma</taxon>
        <taxon>Baetidae</taxon>
        <taxon>Cloeon</taxon>
    </lineage>
</organism>
<dbReference type="EMBL" id="CADEPI010000397">
    <property type="protein sequence ID" value="CAB3385178.1"/>
    <property type="molecule type" value="Genomic_DNA"/>
</dbReference>
<keyword evidence="1" id="KW-0732">Signal</keyword>
<dbReference type="AlphaFoldDB" id="A0A8S1DYC1"/>
<feature type="signal peptide" evidence="1">
    <location>
        <begin position="1"/>
        <end position="19"/>
    </location>
</feature>
<dbReference type="Pfam" id="PF00089">
    <property type="entry name" value="Trypsin"/>
    <property type="match status" value="1"/>
</dbReference>
<dbReference type="InterPro" id="IPR001254">
    <property type="entry name" value="Trypsin_dom"/>
</dbReference>
<dbReference type="SUPFAM" id="SSF50494">
    <property type="entry name" value="Trypsin-like serine proteases"/>
    <property type="match status" value="1"/>
</dbReference>
<dbReference type="Gene3D" id="2.40.10.10">
    <property type="entry name" value="Trypsin-like serine proteases"/>
    <property type="match status" value="1"/>
</dbReference>
<reference evidence="3 4" key="1">
    <citation type="submission" date="2020-04" db="EMBL/GenBank/DDBJ databases">
        <authorList>
            <person name="Alioto T."/>
            <person name="Alioto T."/>
            <person name="Gomez Garrido J."/>
        </authorList>
    </citation>
    <scope>NUCLEOTIDE SEQUENCE [LARGE SCALE GENOMIC DNA]</scope>
</reference>
<accession>A0A8S1DYC1</accession>
<name>A0A8S1DYC1_9INSE</name>
<dbReference type="InterPro" id="IPR009003">
    <property type="entry name" value="Peptidase_S1_PA"/>
</dbReference>
<comment type="caution">
    <text evidence="3">The sequence shown here is derived from an EMBL/GenBank/DDBJ whole genome shotgun (WGS) entry which is preliminary data.</text>
</comment>
<sequence>MLAYLILIITALTARQTKARLSENAMLAAQVNLDFLYFGYRSGPRITTTMSNVRNPVDTSAITPAQFDKIRVRLRPRGDGIAIKGRRREPDAGKLPISINNEIDKRNPLKSGHFPWHAGINADGKHFCAGAMISSRHIITVAHCVKGFLA</sequence>
<dbReference type="GO" id="GO:0004252">
    <property type="term" value="F:serine-type endopeptidase activity"/>
    <property type="evidence" value="ECO:0007669"/>
    <property type="project" value="InterPro"/>
</dbReference>
<evidence type="ECO:0000313" key="4">
    <source>
        <dbReference type="Proteomes" id="UP000494165"/>
    </source>
</evidence>
<dbReference type="InterPro" id="IPR043504">
    <property type="entry name" value="Peptidase_S1_PA_chymotrypsin"/>
</dbReference>
<evidence type="ECO:0000256" key="1">
    <source>
        <dbReference type="SAM" id="SignalP"/>
    </source>
</evidence>
<proteinExistence type="predicted"/>
<dbReference type="OrthoDB" id="6380398at2759"/>
<feature type="domain" description="Peptidase S1" evidence="2">
    <location>
        <begin position="108"/>
        <end position="147"/>
    </location>
</feature>
<protein>
    <recommendedName>
        <fullName evidence="2">Peptidase S1 domain-containing protein</fullName>
    </recommendedName>
</protein>